<evidence type="ECO:0000313" key="2">
    <source>
        <dbReference type="EMBL" id="ESS55477.1"/>
    </source>
</evidence>
<organism evidence="2 3">
    <name type="scientific">Trypanosoma cruzi Dm28c</name>
    <dbReference type="NCBI Taxonomy" id="1416333"/>
    <lineage>
        <taxon>Eukaryota</taxon>
        <taxon>Discoba</taxon>
        <taxon>Euglenozoa</taxon>
        <taxon>Kinetoplastea</taxon>
        <taxon>Metakinetoplastina</taxon>
        <taxon>Trypanosomatida</taxon>
        <taxon>Trypanosomatidae</taxon>
        <taxon>Trypanosoma</taxon>
        <taxon>Schizotrypanum</taxon>
    </lineage>
</organism>
<protein>
    <submittedName>
        <fullName evidence="2">Retrotransposon hot spot (RHS) protein</fullName>
    </submittedName>
</protein>
<dbReference type="EMBL" id="AYLP01000815">
    <property type="protein sequence ID" value="ESS55477.1"/>
    <property type="molecule type" value="Genomic_DNA"/>
</dbReference>
<evidence type="ECO:0000313" key="3">
    <source>
        <dbReference type="Proteomes" id="UP000017861"/>
    </source>
</evidence>
<gene>
    <name evidence="2" type="ORF">TCDM_13051</name>
</gene>
<dbReference type="OrthoDB" id="10420589at2759"/>
<dbReference type="InterPro" id="IPR046836">
    <property type="entry name" value="RHS_C"/>
</dbReference>
<dbReference type="NCBIfam" id="TIGR01631">
    <property type="entry name" value="Trypano_RHS"/>
    <property type="match status" value="1"/>
</dbReference>
<accession>V5APA0</accession>
<proteinExistence type="predicted"/>
<evidence type="ECO:0000259" key="1">
    <source>
        <dbReference type="Pfam" id="PF07999"/>
    </source>
</evidence>
<dbReference type="InterPro" id="IPR006518">
    <property type="entry name" value="Trypano_RHS"/>
</dbReference>
<feature type="domain" description="Retrotransposon hot spot protein,C-terminal" evidence="1">
    <location>
        <begin position="1"/>
        <end position="138"/>
    </location>
</feature>
<comment type="caution">
    <text evidence="2">The sequence shown here is derived from an EMBL/GenBank/DDBJ whole genome shotgun (WGS) entry which is preliminary data.</text>
</comment>
<sequence>MDEVGPIPRCIFNESEYRIHLTAIDKTVKNINATNATDYMGVGSDKIWIAKGVSHKIVKVVRVLNEKRVEVGYNAPVSHSARVKITQRLTNMTPPVDVFNLLLRGYSYLAWVALEQSGTAAFMNPHAVDIIQRNLTELQPEGRSRSRFSVLGNNPRGHPTRSITLKKLSGNPARINLEYGVLYQPAVGNFPLVDALFFMESPRRTLVGLQTTTANAHHTQTSTVKLFKERVASYFNGWEELSRDLSWEIIYVQHADSTPISDWQKCNDSANLTEAENREIAAFWEEKVHQYQVTITAEM</sequence>
<name>V5APA0_TRYCR</name>
<dbReference type="VEuPathDB" id="TriTrypDB:TCDM_13051"/>
<dbReference type="Pfam" id="PF07999">
    <property type="entry name" value="RHSP"/>
    <property type="match status" value="1"/>
</dbReference>
<reference evidence="2 3" key="1">
    <citation type="journal article" date="2014" name="Genome Announc.">
        <title>Trypanosoma cruzi Clone Dm28c Draft Genome Sequence.</title>
        <authorList>
            <person name="Grisard E.C."/>
            <person name="Teixeira S.M."/>
            <person name="de Almeida L.G."/>
            <person name="Stoco P.H."/>
            <person name="Gerber A.L."/>
            <person name="Talavera-Lopez C."/>
            <person name="Lima O.C."/>
            <person name="Andersson B."/>
            <person name="de Vasconcelos A.T."/>
        </authorList>
    </citation>
    <scope>NUCLEOTIDE SEQUENCE [LARGE SCALE GENOMIC DNA]</scope>
    <source>
        <strain evidence="2 3">Dm28c</strain>
    </source>
</reference>
<dbReference type="AlphaFoldDB" id="V5APA0"/>
<dbReference type="Proteomes" id="UP000017861">
    <property type="component" value="Unassembled WGS sequence"/>
</dbReference>